<comment type="caution">
    <text evidence="2">The sequence shown here is derived from an EMBL/GenBank/DDBJ whole genome shotgun (WGS) entry which is preliminary data.</text>
</comment>
<accession>A0A7X2IWN0</accession>
<evidence type="ECO:0000313" key="3">
    <source>
        <dbReference type="Proteomes" id="UP000448867"/>
    </source>
</evidence>
<evidence type="ECO:0000256" key="1">
    <source>
        <dbReference type="SAM" id="Phobius"/>
    </source>
</evidence>
<sequence length="138" mass="15775">MKKSSLVYLIISIVLVFAIYIVVSTLYKGDYISEEYYFEGNSENWIVSAKMLETGDKTYSLTTEISYLNEEEAPERVKWLLNGNGFGTGGEESLTEGKIVKKEPLREVTITDNDKITFSIEWNSQLEENIILTPKKDK</sequence>
<keyword evidence="3" id="KW-1185">Reference proteome</keyword>
<keyword evidence="1" id="KW-1133">Transmembrane helix</keyword>
<reference evidence="2 3" key="1">
    <citation type="submission" date="2019-11" db="EMBL/GenBank/DDBJ databases">
        <title>Bacillus lacus genome.</title>
        <authorList>
            <person name="Allen C.J."/>
            <person name="Newman J.D."/>
        </authorList>
    </citation>
    <scope>NUCLEOTIDE SEQUENCE [LARGE SCALE GENOMIC DNA]</scope>
    <source>
        <strain evidence="2 3">KCTC 33946</strain>
    </source>
</reference>
<evidence type="ECO:0000313" key="2">
    <source>
        <dbReference type="EMBL" id="MRX71130.1"/>
    </source>
</evidence>
<protein>
    <recommendedName>
        <fullName evidence="4">DUF4944 domain-containing protein</fullName>
    </recommendedName>
</protein>
<dbReference type="AlphaFoldDB" id="A0A7X2IWN0"/>
<gene>
    <name evidence="2" type="ORF">GJU40_02960</name>
</gene>
<organism evidence="2 3">
    <name type="scientific">Metabacillus lacus</name>
    <dbReference type="NCBI Taxonomy" id="1983721"/>
    <lineage>
        <taxon>Bacteria</taxon>
        <taxon>Bacillati</taxon>
        <taxon>Bacillota</taxon>
        <taxon>Bacilli</taxon>
        <taxon>Bacillales</taxon>
        <taxon>Bacillaceae</taxon>
        <taxon>Metabacillus</taxon>
    </lineage>
</organism>
<dbReference type="OrthoDB" id="2879352at2"/>
<dbReference type="EMBL" id="WKKI01000003">
    <property type="protein sequence ID" value="MRX71130.1"/>
    <property type="molecule type" value="Genomic_DNA"/>
</dbReference>
<feature type="transmembrane region" description="Helical" evidence="1">
    <location>
        <begin position="6"/>
        <end position="27"/>
    </location>
</feature>
<dbReference type="Proteomes" id="UP000448867">
    <property type="component" value="Unassembled WGS sequence"/>
</dbReference>
<keyword evidence="1" id="KW-0812">Transmembrane</keyword>
<proteinExistence type="predicted"/>
<dbReference type="RefSeq" id="WP_154306265.1">
    <property type="nucleotide sequence ID" value="NZ_WKKI01000003.1"/>
</dbReference>
<evidence type="ECO:0008006" key="4">
    <source>
        <dbReference type="Google" id="ProtNLM"/>
    </source>
</evidence>
<keyword evidence="1" id="KW-0472">Membrane</keyword>
<name>A0A7X2IWN0_9BACI</name>